<dbReference type="SUPFAM" id="SSF48097">
    <property type="entry name" value="Regulator of G-protein signaling, RGS"/>
    <property type="match status" value="2"/>
</dbReference>
<name>A0ABM0K142_APLCA</name>
<dbReference type="PROSITE" id="PS50132">
    <property type="entry name" value="RGS"/>
    <property type="match status" value="1"/>
</dbReference>
<feature type="compositionally biased region" description="Polar residues" evidence="1">
    <location>
        <begin position="30"/>
        <end position="48"/>
    </location>
</feature>
<dbReference type="GeneID" id="101860918"/>
<feature type="compositionally biased region" description="Polar residues" evidence="1">
    <location>
        <begin position="623"/>
        <end position="638"/>
    </location>
</feature>
<evidence type="ECO:0000313" key="4">
    <source>
        <dbReference type="RefSeq" id="XP_005106289.1"/>
    </source>
</evidence>
<feature type="compositionally biased region" description="Basic and acidic residues" evidence="1">
    <location>
        <begin position="344"/>
        <end position="354"/>
    </location>
</feature>
<dbReference type="SMART" id="SM00315">
    <property type="entry name" value="RGS"/>
    <property type="match status" value="2"/>
</dbReference>
<feature type="compositionally biased region" description="Basic residues" evidence="1">
    <location>
        <begin position="1"/>
        <end position="10"/>
    </location>
</feature>
<dbReference type="InterPro" id="IPR044926">
    <property type="entry name" value="RGS_subdomain_2"/>
</dbReference>
<protein>
    <submittedName>
        <fullName evidence="4">A-kinase anchor protein 10, mitochondrial</fullName>
    </submittedName>
</protein>
<dbReference type="InterPro" id="IPR016137">
    <property type="entry name" value="RGS"/>
</dbReference>
<feature type="region of interest" description="Disordered" evidence="1">
    <location>
        <begin position="258"/>
        <end position="287"/>
    </location>
</feature>
<dbReference type="Gene3D" id="1.10.167.10">
    <property type="entry name" value="Regulator of G-protein Signalling 4, domain 2"/>
    <property type="match status" value="3"/>
</dbReference>
<feature type="region of interest" description="Disordered" evidence="1">
    <location>
        <begin position="300"/>
        <end position="372"/>
    </location>
</feature>
<evidence type="ECO:0000256" key="1">
    <source>
        <dbReference type="SAM" id="MobiDB-lite"/>
    </source>
</evidence>
<dbReference type="InterPro" id="IPR036305">
    <property type="entry name" value="RGS_sf"/>
</dbReference>
<proteinExistence type="predicted"/>
<dbReference type="PANTHER" id="PTHR13155">
    <property type="entry name" value="A-KINASE ANCHOR PROTEINS"/>
    <property type="match status" value="1"/>
</dbReference>
<evidence type="ECO:0000313" key="3">
    <source>
        <dbReference type="Proteomes" id="UP000694888"/>
    </source>
</evidence>
<feature type="region of interest" description="Disordered" evidence="1">
    <location>
        <begin position="1"/>
        <end position="66"/>
    </location>
</feature>
<dbReference type="Proteomes" id="UP000694888">
    <property type="component" value="Unplaced"/>
</dbReference>
<accession>A0ABM0K142</accession>
<evidence type="ECO:0000259" key="2">
    <source>
        <dbReference type="PROSITE" id="PS50132"/>
    </source>
</evidence>
<feature type="domain" description="RGS" evidence="2">
    <location>
        <begin position="465"/>
        <end position="591"/>
    </location>
</feature>
<dbReference type="InterPro" id="IPR052246">
    <property type="entry name" value="Cell_Polariz_PKAAnc"/>
</dbReference>
<gene>
    <name evidence="4" type="primary">LOC101860918</name>
</gene>
<feature type="compositionally biased region" description="Polar residues" evidence="1">
    <location>
        <begin position="167"/>
        <end position="176"/>
    </location>
</feature>
<feature type="compositionally biased region" description="Polar residues" evidence="1">
    <location>
        <begin position="315"/>
        <end position="332"/>
    </location>
</feature>
<reference evidence="4" key="1">
    <citation type="submission" date="2025-08" db="UniProtKB">
        <authorList>
            <consortium name="RefSeq"/>
        </authorList>
    </citation>
    <scope>IDENTIFICATION</scope>
</reference>
<feature type="region of interest" description="Disordered" evidence="1">
    <location>
        <begin position="148"/>
        <end position="227"/>
    </location>
</feature>
<organism evidence="3 4">
    <name type="scientific">Aplysia californica</name>
    <name type="common">California sea hare</name>
    <dbReference type="NCBI Taxonomy" id="6500"/>
    <lineage>
        <taxon>Eukaryota</taxon>
        <taxon>Metazoa</taxon>
        <taxon>Spiralia</taxon>
        <taxon>Lophotrochozoa</taxon>
        <taxon>Mollusca</taxon>
        <taxon>Gastropoda</taxon>
        <taxon>Heterobranchia</taxon>
        <taxon>Euthyneura</taxon>
        <taxon>Tectipleura</taxon>
        <taxon>Aplysiida</taxon>
        <taxon>Aplysioidea</taxon>
        <taxon>Aplysiidae</taxon>
        <taxon>Aplysia</taxon>
    </lineage>
</organism>
<feature type="compositionally biased region" description="Polar residues" evidence="1">
    <location>
        <begin position="360"/>
        <end position="371"/>
    </location>
</feature>
<sequence length="756" mass="82954">MMSFFRRKSEKQKSAAVKLPSSLGSGLKRTPSNRSNKSLPQSPDTPDSWNEENDIGVVSNGSASGLRRPRTLCLSETVLQDGKDIPENSLESPMRTSSRLSKTLLEVVRDQDALSCLKSFLRSQNAESLLQFWCDAESFHAATLTRRRTHSLQHVSKGSLHKRRSGSVLNAASNQESGPSPSPASPAIDPVMGDSLDRYDSQTATPSSRVGGGEEKSGHGLSTTVANAADPHQHGCKEELLSNPPVVALPQAQAVNSCGKDGARLPDGSADTLTRKPPEEISEKCPEIEDIASSLRAGSERLAAGSKVPAEAGSLSDSVPRPQQTPTAQSPSGRDGELISPQHPHTESGDESGKVDGSSGDLTSPTSSQEDLATKLKKSIERDAVTIFSTYIAKDAPRPIGVNDLLRSEAISRICREDGEVDPECFVSCQRFVLDKIDAQYFPGFRDSEHHCSHQAHVLTTERIYLPDILLNENALCYFMEYMEQEGGSDLMQLWLAADNFQQQLSAAGPGYDWEQAQNDAMVIYDRYFSLQATHPVGFDDKLRFEVEGNICREGGPLPDCFTKAKNIVLKILEKMYFPGYLQSQVYHRYLSDLVSTVQMAEDMHNKPYHKVHRRTESDASSEHSIGSQSTGAESMVSRNTLLAVDTRRVRKGGTGAAGPIVGDFSMTPEMFNPDDLWKRPSAGDLSLGCVNELGQFVSQFEQGVDQDRRKGSGFFKKWKEKEKEQEEMALRVAQMIISDVNTMTKTGETMMENHS</sequence>
<dbReference type="RefSeq" id="XP_005106289.1">
    <property type="nucleotide sequence ID" value="XM_005106232.3"/>
</dbReference>
<keyword evidence="3" id="KW-1185">Reference proteome</keyword>
<dbReference type="Pfam" id="PF00615">
    <property type="entry name" value="RGS"/>
    <property type="match status" value="2"/>
</dbReference>
<feature type="region of interest" description="Disordered" evidence="1">
    <location>
        <begin position="613"/>
        <end position="638"/>
    </location>
</feature>
<dbReference type="PANTHER" id="PTHR13155:SF1">
    <property type="entry name" value="A-KINASE ANCHOR PROTEIN 10, MITOCHONDRIAL"/>
    <property type="match status" value="1"/>
</dbReference>
<feature type="compositionally biased region" description="Basic and acidic residues" evidence="1">
    <location>
        <begin position="273"/>
        <end position="287"/>
    </location>
</feature>
<dbReference type="CDD" id="cd08721">
    <property type="entry name" value="RGS_AKAP2_2"/>
    <property type="match status" value="1"/>
</dbReference>